<evidence type="ECO:0000313" key="9">
    <source>
        <dbReference type="Proteomes" id="UP000091967"/>
    </source>
</evidence>
<dbReference type="Pfam" id="PF05699">
    <property type="entry name" value="Dimer_Tnp_hAT"/>
    <property type="match status" value="1"/>
</dbReference>
<dbReference type="GO" id="GO:0046983">
    <property type="term" value="F:protein dimerization activity"/>
    <property type="evidence" value="ECO:0007669"/>
    <property type="project" value="InterPro"/>
</dbReference>
<protein>
    <recommendedName>
        <fullName evidence="7">HAT C-terminal dimerisation domain-containing protein</fullName>
    </recommendedName>
</protein>
<dbReference type="PANTHER" id="PTHR46481">
    <property type="entry name" value="ZINC FINGER BED DOMAIN-CONTAINING PROTEIN 4"/>
    <property type="match status" value="1"/>
</dbReference>
<dbReference type="EMBL" id="LYXU01000164">
    <property type="protein sequence ID" value="OBS15277.1"/>
    <property type="molecule type" value="Genomic_DNA"/>
</dbReference>
<dbReference type="GO" id="GO:0005634">
    <property type="term" value="C:nucleus"/>
    <property type="evidence" value="ECO:0007669"/>
    <property type="project" value="UniProtKB-SubCell"/>
</dbReference>
<keyword evidence="9" id="KW-1185">Reference proteome</keyword>
<dbReference type="AlphaFoldDB" id="A0A1B8A480"/>
<dbReference type="InterPro" id="IPR008906">
    <property type="entry name" value="HATC_C_dom"/>
</dbReference>
<keyword evidence="5" id="KW-0539">Nucleus</keyword>
<keyword evidence="2" id="KW-0479">Metal-binding</keyword>
<keyword evidence="3" id="KW-0863">Zinc-finger</keyword>
<accession>A0A1B8A480</accession>
<comment type="subcellular location">
    <subcellularLocation>
        <location evidence="1">Nucleus</location>
    </subcellularLocation>
</comment>
<evidence type="ECO:0000256" key="5">
    <source>
        <dbReference type="ARBA" id="ARBA00023242"/>
    </source>
</evidence>
<keyword evidence="4" id="KW-0862">Zinc</keyword>
<name>A0A1B8A480_FUSPO</name>
<proteinExistence type="predicted"/>
<evidence type="ECO:0000259" key="7">
    <source>
        <dbReference type="Pfam" id="PF05699"/>
    </source>
</evidence>
<reference evidence="8 9" key="1">
    <citation type="submission" date="2016-06" db="EMBL/GenBank/DDBJ databases">
        <title>Living apart together: crosstalk between the core and supernumerary genomes in a fungal plant pathogen.</title>
        <authorList>
            <person name="Vanheule A."/>
            <person name="Audenaert K."/>
            <person name="Warris S."/>
            <person name="Van De Geest H."/>
            <person name="Schijlen E."/>
            <person name="Hofte M."/>
            <person name="De Saeger S."/>
            <person name="Haesaert G."/>
            <person name="Waalwijk C."/>
            <person name="Van Der Lee T."/>
        </authorList>
    </citation>
    <scope>NUCLEOTIDE SEQUENCE [LARGE SCALE GENOMIC DNA]</scope>
    <source>
        <strain evidence="8 9">2516</strain>
    </source>
</reference>
<sequence>MASLISDDQSSAISTDANNTTELSSLFRMSGANPQSPDGTHEDTTDDVDDAYKGINWSKLEGYTMAPHSKRQHISWTWEHGYRIQNMNSQVIFWLCKICIQRKANRNTMYNIAGGSHSQIRHLRDKHNLDANGPIQKKRRLTFNGNTSTAGPIEQALVNQRISDFSPERFKTALLRWMAYANISFRQVELPQFHELLQEAYAEIGTVGCLPTAHTLVSWIKRDFHHYKAVVVEQLQEVEGHVHFTFDLWTAGNLLSLNGVFAHFLDPIGKKKKILLSIPSINGSHTGEAIADGVGEIIKEFGLEKRVGYFVLDNAGNNNTGVDALGRMFGFNPSKRRLRCTAHIVNLVATQIMYGKDLRAFEAEGDAPRALQDDLKLWRRKGALGKLRNIIMWITDRHAGGGRAREFKALQIESQNCLLDDEPRRPPAELKRPNDTRWNSHYYAFETAVLNRAPIDAYSEKEERAHNTRLDRVTQKNRRLEADKHIKFPAKPLIVEDKMSTEDWVTVTRYMEILKPLMLVTKKLEGYPRQGRNGLMWEVLPCYEFLLNHLERLMEQYRHDPDEDLKLNIQLGWQKLNEYYTKIDDTEVYVAAVALHPQLRLTKIKQLWADRVDDGWICRAEQQLHDLWRQYRDLPLPEQPHPEAEDDILDEILNTTQLPSEEDLFGPMAQLGKKPAQPPPPPLDEMDEFQGTVDTSFANQRDPVSFWVYNRPRWPRLARMALDIYGIPPTEADNERLYSRMGDMVTKKRNRLSAATIGAMQCLRQWDEDEIIIWRSR</sequence>
<evidence type="ECO:0000256" key="3">
    <source>
        <dbReference type="ARBA" id="ARBA00022771"/>
    </source>
</evidence>
<gene>
    <name evidence="8" type="ORF">FPOA_13869</name>
</gene>
<dbReference type="SUPFAM" id="SSF53098">
    <property type="entry name" value="Ribonuclease H-like"/>
    <property type="match status" value="1"/>
</dbReference>
<dbReference type="PANTHER" id="PTHR46481:SF10">
    <property type="entry name" value="ZINC FINGER BED DOMAIN-CONTAINING PROTEIN 39"/>
    <property type="match status" value="1"/>
</dbReference>
<organism evidence="8 9">
    <name type="scientific">Fusarium poae</name>
    <dbReference type="NCBI Taxonomy" id="36050"/>
    <lineage>
        <taxon>Eukaryota</taxon>
        <taxon>Fungi</taxon>
        <taxon>Dikarya</taxon>
        <taxon>Ascomycota</taxon>
        <taxon>Pezizomycotina</taxon>
        <taxon>Sordariomycetes</taxon>
        <taxon>Hypocreomycetidae</taxon>
        <taxon>Hypocreales</taxon>
        <taxon>Nectriaceae</taxon>
        <taxon>Fusarium</taxon>
    </lineage>
</organism>
<dbReference type="GO" id="GO:0008270">
    <property type="term" value="F:zinc ion binding"/>
    <property type="evidence" value="ECO:0007669"/>
    <property type="project" value="UniProtKB-KW"/>
</dbReference>
<comment type="caution">
    <text evidence="8">The sequence shown here is derived from an EMBL/GenBank/DDBJ whole genome shotgun (WGS) entry which is preliminary data.</text>
</comment>
<evidence type="ECO:0000256" key="2">
    <source>
        <dbReference type="ARBA" id="ARBA00022723"/>
    </source>
</evidence>
<evidence type="ECO:0000256" key="1">
    <source>
        <dbReference type="ARBA" id="ARBA00004123"/>
    </source>
</evidence>
<feature type="domain" description="HAT C-terminal dimerisation" evidence="7">
    <location>
        <begin position="699"/>
        <end position="766"/>
    </location>
</feature>
<evidence type="ECO:0000256" key="4">
    <source>
        <dbReference type="ARBA" id="ARBA00022833"/>
    </source>
</evidence>
<feature type="region of interest" description="Disordered" evidence="6">
    <location>
        <begin position="28"/>
        <end position="48"/>
    </location>
</feature>
<dbReference type="InterPro" id="IPR052035">
    <property type="entry name" value="ZnF_BED_domain_contain"/>
</dbReference>
<evidence type="ECO:0000256" key="6">
    <source>
        <dbReference type="SAM" id="MobiDB-lite"/>
    </source>
</evidence>
<dbReference type="InterPro" id="IPR012337">
    <property type="entry name" value="RNaseH-like_sf"/>
</dbReference>
<dbReference type="Proteomes" id="UP000091967">
    <property type="component" value="Unassembled WGS sequence"/>
</dbReference>
<evidence type="ECO:0000313" key="8">
    <source>
        <dbReference type="EMBL" id="OBS15277.1"/>
    </source>
</evidence>